<accession>A0ABD0Z0K9</accession>
<keyword evidence="3" id="KW-1003">Cell membrane</keyword>
<dbReference type="InterPro" id="IPR020846">
    <property type="entry name" value="MFS_dom"/>
</dbReference>
<dbReference type="Gene3D" id="1.20.1250.20">
    <property type="entry name" value="MFS general substrate transporter like domains"/>
    <property type="match status" value="1"/>
</dbReference>
<evidence type="ECO:0000256" key="5">
    <source>
        <dbReference type="ARBA" id="ARBA00022692"/>
    </source>
</evidence>
<dbReference type="PROSITE" id="PS50850">
    <property type="entry name" value="MFS"/>
    <property type="match status" value="1"/>
</dbReference>
<dbReference type="EMBL" id="JBFDAA010000004">
    <property type="protein sequence ID" value="KAL1137982.1"/>
    <property type="molecule type" value="Genomic_DNA"/>
</dbReference>
<evidence type="ECO:0000259" key="9">
    <source>
        <dbReference type="PROSITE" id="PS50850"/>
    </source>
</evidence>
<comment type="subcellular location">
    <subcellularLocation>
        <location evidence="1">Cell membrane</location>
        <topology evidence="1">Multi-pass membrane protein</topology>
    </subcellularLocation>
</comment>
<protein>
    <recommendedName>
        <fullName evidence="9">Major facilitator superfamily (MFS) profile domain-containing protein</fullName>
    </recommendedName>
</protein>
<feature type="transmembrane region" description="Helical" evidence="8">
    <location>
        <begin position="53"/>
        <end position="73"/>
    </location>
</feature>
<dbReference type="InterPro" id="IPR005829">
    <property type="entry name" value="Sugar_transporter_CS"/>
</dbReference>
<evidence type="ECO:0000256" key="7">
    <source>
        <dbReference type="ARBA" id="ARBA00023136"/>
    </source>
</evidence>
<dbReference type="PANTHER" id="PTHR48021">
    <property type="match status" value="1"/>
</dbReference>
<dbReference type="Proteomes" id="UP001558652">
    <property type="component" value="Unassembled WGS sequence"/>
</dbReference>
<evidence type="ECO:0000256" key="8">
    <source>
        <dbReference type="SAM" id="Phobius"/>
    </source>
</evidence>
<feature type="transmembrane region" description="Helical" evidence="8">
    <location>
        <begin position="110"/>
        <end position="131"/>
    </location>
</feature>
<evidence type="ECO:0000256" key="1">
    <source>
        <dbReference type="ARBA" id="ARBA00004651"/>
    </source>
</evidence>
<keyword evidence="11" id="KW-1185">Reference proteome</keyword>
<dbReference type="GO" id="GO:0005886">
    <property type="term" value="C:plasma membrane"/>
    <property type="evidence" value="ECO:0007669"/>
    <property type="project" value="UniProtKB-SubCell"/>
</dbReference>
<name>A0ABD0Z0K9_9HEMI</name>
<dbReference type="FunFam" id="1.20.1250.20:FF:000218">
    <property type="entry name" value="facilitated trehalose transporter Tret1"/>
    <property type="match status" value="1"/>
</dbReference>
<dbReference type="InterPro" id="IPR036259">
    <property type="entry name" value="MFS_trans_sf"/>
</dbReference>
<dbReference type="Pfam" id="PF00083">
    <property type="entry name" value="Sugar_tr"/>
    <property type="match status" value="1"/>
</dbReference>
<feature type="transmembrane region" description="Helical" evidence="8">
    <location>
        <begin position="224"/>
        <end position="249"/>
    </location>
</feature>
<proteinExistence type="predicted"/>
<dbReference type="InterPro" id="IPR050549">
    <property type="entry name" value="MFS_Trehalose_Transporter"/>
</dbReference>
<feature type="transmembrane region" description="Helical" evidence="8">
    <location>
        <begin position="85"/>
        <end position="104"/>
    </location>
</feature>
<gene>
    <name evidence="10" type="ORF">AAG570_009677</name>
</gene>
<dbReference type="PROSITE" id="PS00217">
    <property type="entry name" value="SUGAR_TRANSPORT_2"/>
    <property type="match status" value="1"/>
</dbReference>
<dbReference type="InterPro" id="IPR005828">
    <property type="entry name" value="MFS_sugar_transport-like"/>
</dbReference>
<dbReference type="SUPFAM" id="SSF103473">
    <property type="entry name" value="MFS general substrate transporter"/>
    <property type="match status" value="1"/>
</dbReference>
<feature type="transmembrane region" description="Helical" evidence="8">
    <location>
        <begin position="27"/>
        <end position="47"/>
    </location>
</feature>
<keyword evidence="2" id="KW-0813">Transport</keyword>
<evidence type="ECO:0000256" key="2">
    <source>
        <dbReference type="ARBA" id="ARBA00022448"/>
    </source>
</evidence>
<feature type="domain" description="Major facilitator superfamily (MFS) profile" evidence="9">
    <location>
        <begin position="1"/>
        <end position="382"/>
    </location>
</feature>
<feature type="transmembrane region" description="Helical" evidence="8">
    <location>
        <begin position="356"/>
        <end position="379"/>
    </location>
</feature>
<sequence>MVTAVFIGNMVSPIPGGYIMDAIGRKWTLFLFCLASISSWVIVVFTHSAVGLYVARVLAGMWTGIVYTVVPVYMGEVMEPNMRGAASSVIASFLFVGFMYETVLGPLISYQTLALLCCLPTVLLLFALACIPESPYYFLMKGKRDDAVDALVWLRGRPDVEEDVRRMEDAVRQQLENPGSFLDILATNASRKAFAIVALLGMVQRSSGLTLLFTYATVIIPDSFISASMSSIILNIVWLIVCVVGVRCLDIYGRKLMFLVSCAGAFLSVLLVCIWFYLRDITKADVSSSSWVPFFGLLLHGIVYPLGLVSVPTTVQGELLAVNVKGKASAITSIIMAMMSGIVVLIYLPVNDAIGLYFNFAVCLISTFSGAVFALFFMIETKGKTLEEIQVILGGKISDKANGTL</sequence>
<evidence type="ECO:0000256" key="4">
    <source>
        <dbReference type="ARBA" id="ARBA00022597"/>
    </source>
</evidence>
<dbReference type="PANTHER" id="PTHR48021:SF46">
    <property type="entry name" value="MAJOR FACILITATOR SUPERFAMILY (MFS) PROFILE DOMAIN-CONTAINING PROTEIN"/>
    <property type="match status" value="1"/>
</dbReference>
<feature type="transmembrane region" description="Helical" evidence="8">
    <location>
        <begin position="256"/>
        <end position="278"/>
    </location>
</feature>
<comment type="caution">
    <text evidence="10">The sequence shown here is derived from an EMBL/GenBank/DDBJ whole genome shotgun (WGS) entry which is preliminary data.</text>
</comment>
<feature type="transmembrane region" description="Helical" evidence="8">
    <location>
        <begin position="330"/>
        <end position="350"/>
    </location>
</feature>
<feature type="transmembrane region" description="Helical" evidence="8">
    <location>
        <begin position="290"/>
        <end position="309"/>
    </location>
</feature>
<evidence type="ECO:0000313" key="11">
    <source>
        <dbReference type="Proteomes" id="UP001558652"/>
    </source>
</evidence>
<keyword evidence="7 8" id="KW-0472">Membrane</keyword>
<keyword evidence="6 8" id="KW-1133">Transmembrane helix</keyword>
<keyword evidence="4" id="KW-0762">Sugar transport</keyword>
<feature type="transmembrane region" description="Helical" evidence="8">
    <location>
        <begin position="193"/>
        <end position="218"/>
    </location>
</feature>
<dbReference type="PROSITE" id="PS00216">
    <property type="entry name" value="SUGAR_TRANSPORT_1"/>
    <property type="match status" value="1"/>
</dbReference>
<evidence type="ECO:0000256" key="6">
    <source>
        <dbReference type="ARBA" id="ARBA00022989"/>
    </source>
</evidence>
<evidence type="ECO:0000256" key="3">
    <source>
        <dbReference type="ARBA" id="ARBA00022475"/>
    </source>
</evidence>
<evidence type="ECO:0000313" key="10">
    <source>
        <dbReference type="EMBL" id="KAL1137982.1"/>
    </source>
</evidence>
<organism evidence="10 11">
    <name type="scientific">Ranatra chinensis</name>
    <dbReference type="NCBI Taxonomy" id="642074"/>
    <lineage>
        <taxon>Eukaryota</taxon>
        <taxon>Metazoa</taxon>
        <taxon>Ecdysozoa</taxon>
        <taxon>Arthropoda</taxon>
        <taxon>Hexapoda</taxon>
        <taxon>Insecta</taxon>
        <taxon>Pterygota</taxon>
        <taxon>Neoptera</taxon>
        <taxon>Paraneoptera</taxon>
        <taxon>Hemiptera</taxon>
        <taxon>Heteroptera</taxon>
        <taxon>Panheteroptera</taxon>
        <taxon>Nepomorpha</taxon>
        <taxon>Nepidae</taxon>
        <taxon>Ranatrinae</taxon>
        <taxon>Ranatra</taxon>
    </lineage>
</organism>
<keyword evidence="5 8" id="KW-0812">Transmembrane</keyword>
<reference evidence="10 11" key="1">
    <citation type="submission" date="2024-07" db="EMBL/GenBank/DDBJ databases">
        <title>Chromosome-level genome assembly of the water stick insect Ranatra chinensis (Heteroptera: Nepidae).</title>
        <authorList>
            <person name="Liu X."/>
        </authorList>
    </citation>
    <scope>NUCLEOTIDE SEQUENCE [LARGE SCALE GENOMIC DNA]</scope>
    <source>
        <strain evidence="10">Cailab_2021Rc</strain>
        <tissue evidence="10">Muscle</tissue>
    </source>
</reference>
<dbReference type="AlphaFoldDB" id="A0ABD0Z0K9"/>